<proteinExistence type="predicted"/>
<evidence type="ECO:0000313" key="1">
    <source>
        <dbReference type="EMBL" id="KAJ3251855.1"/>
    </source>
</evidence>
<protein>
    <submittedName>
        <fullName evidence="1">Uncharacterized protein</fullName>
    </submittedName>
</protein>
<evidence type="ECO:0000313" key="2">
    <source>
        <dbReference type="Proteomes" id="UP001210925"/>
    </source>
</evidence>
<keyword evidence="2" id="KW-1185">Reference proteome</keyword>
<reference evidence="1" key="1">
    <citation type="submission" date="2020-05" db="EMBL/GenBank/DDBJ databases">
        <title>Phylogenomic resolution of chytrid fungi.</title>
        <authorList>
            <person name="Stajich J.E."/>
            <person name="Amses K."/>
            <person name="Simmons R."/>
            <person name="Seto K."/>
            <person name="Myers J."/>
            <person name="Bonds A."/>
            <person name="Quandt C.A."/>
            <person name="Barry K."/>
            <person name="Liu P."/>
            <person name="Grigoriev I."/>
            <person name="Longcore J.E."/>
            <person name="James T.Y."/>
        </authorList>
    </citation>
    <scope>NUCLEOTIDE SEQUENCE</scope>
    <source>
        <strain evidence="1">PLAUS21</strain>
    </source>
</reference>
<sequence>MREINKLSPRVKQNMYKALEIISDISIKSVDQMRKVYPSVMKIGTKPIEEWKQPHTIILHPLAYFVTFWFPVKDQWDSIENGDRIVYVGNQQVYGLGTLSFVAAVYFKTGKLVRVVTEGFHFTIPVWKHVLEYLGAIDATRVNAIDLACQSGHTILIYPGGIKEFFKKAHTQKYDLDFKEKHLLAVTRILQTYEYSAVPFGNVGASDMVKVLFNVPVNPQDMQKTVPIIMPVSYQRQYIHFGKPISSKDLGRPVYLPLIVGCTNSRDGALERQKREGEARYLLQTLHKGVVLIQGYFLRDDGFIVQTGKAGQRAIKQTAVSGAKQVLQYFQEGPKIEQIS</sequence>
<organism evidence="1 2">
    <name type="scientific">Boothiomyces macroporosus</name>
    <dbReference type="NCBI Taxonomy" id="261099"/>
    <lineage>
        <taxon>Eukaryota</taxon>
        <taxon>Fungi</taxon>
        <taxon>Fungi incertae sedis</taxon>
        <taxon>Chytridiomycota</taxon>
        <taxon>Chytridiomycota incertae sedis</taxon>
        <taxon>Chytridiomycetes</taxon>
        <taxon>Rhizophydiales</taxon>
        <taxon>Terramycetaceae</taxon>
        <taxon>Boothiomyces</taxon>
    </lineage>
</organism>
<name>A0AAD5UA26_9FUNG</name>
<dbReference type="GO" id="GO:0016020">
    <property type="term" value="C:membrane"/>
    <property type="evidence" value="ECO:0007669"/>
    <property type="project" value="TreeGrafter"/>
</dbReference>
<comment type="caution">
    <text evidence="1">The sequence shown here is derived from an EMBL/GenBank/DDBJ whole genome shotgun (WGS) entry which is preliminary data.</text>
</comment>
<dbReference type="PANTHER" id="PTHR22753">
    <property type="entry name" value="TRANSMEMBRANE PROTEIN 68"/>
    <property type="match status" value="1"/>
</dbReference>
<gene>
    <name evidence="1" type="ORF">HK103_002032</name>
</gene>
<dbReference type="Proteomes" id="UP001210925">
    <property type="component" value="Unassembled WGS sequence"/>
</dbReference>
<accession>A0AAD5UA26</accession>
<dbReference type="PANTHER" id="PTHR22753:SF14">
    <property type="entry name" value="MONOACYLGLYCEROL_DIACYLGLYCEROL O-ACYLTRANSFERASE"/>
    <property type="match status" value="1"/>
</dbReference>
<dbReference type="AlphaFoldDB" id="A0AAD5UA26"/>
<dbReference type="EMBL" id="JADGKB010000164">
    <property type="protein sequence ID" value="KAJ3251855.1"/>
    <property type="molecule type" value="Genomic_DNA"/>
</dbReference>